<feature type="compositionally biased region" description="Basic and acidic residues" evidence="1">
    <location>
        <begin position="177"/>
        <end position="189"/>
    </location>
</feature>
<feature type="region of interest" description="Disordered" evidence="1">
    <location>
        <begin position="75"/>
        <end position="208"/>
    </location>
</feature>
<sequence length="257" mass="27185">MSGADRLDQEEARWAEALRGLPQPGPSEALDRRVLAAAREAVAPRRPRARRWHWGGAAAAALVLLAVAPQLWRPGGQLAPSLEEAPFAPQETMSDAAGARETAGEALESEPLGRARSEAPSMQAAPPPPAALAPAASPPAAPPAAQKIAPERRQQAPTELAEDVAIDRVTVTGSRLKSTEADERADAAEPARAAKPAPAGSARLDPQTVELRLDRIRRLRADGDDDAAARALRELLKLQPGLEVPEDLRDLLPETPP</sequence>
<keyword evidence="3" id="KW-1185">Reference proteome</keyword>
<name>A0ABT0GFE4_9GAMM</name>
<reference evidence="2" key="1">
    <citation type="submission" date="2022-04" db="EMBL/GenBank/DDBJ databases">
        <title>Lysobacter sp. CAU 1642 isolated from sea sand.</title>
        <authorList>
            <person name="Kim W."/>
        </authorList>
    </citation>
    <scope>NUCLEOTIDE SEQUENCE</scope>
    <source>
        <strain evidence="2">CAU 1642</strain>
    </source>
</reference>
<dbReference type="EMBL" id="JALNMH010000003">
    <property type="protein sequence ID" value="MCK7593158.1"/>
    <property type="molecule type" value="Genomic_DNA"/>
</dbReference>
<proteinExistence type="predicted"/>
<feature type="compositionally biased region" description="Low complexity" evidence="1">
    <location>
        <begin position="190"/>
        <end position="199"/>
    </location>
</feature>
<evidence type="ECO:0000256" key="1">
    <source>
        <dbReference type="SAM" id="MobiDB-lite"/>
    </source>
</evidence>
<organism evidence="2 3">
    <name type="scientific">Pseudomarimonas salicorniae</name>
    <dbReference type="NCBI Taxonomy" id="2933270"/>
    <lineage>
        <taxon>Bacteria</taxon>
        <taxon>Pseudomonadati</taxon>
        <taxon>Pseudomonadota</taxon>
        <taxon>Gammaproteobacteria</taxon>
        <taxon>Lysobacterales</taxon>
        <taxon>Lysobacteraceae</taxon>
        <taxon>Pseudomarimonas</taxon>
    </lineage>
</organism>
<feature type="compositionally biased region" description="Pro residues" evidence="1">
    <location>
        <begin position="125"/>
        <end position="142"/>
    </location>
</feature>
<evidence type="ECO:0000313" key="3">
    <source>
        <dbReference type="Proteomes" id="UP001431449"/>
    </source>
</evidence>
<protein>
    <submittedName>
        <fullName evidence="2">Uncharacterized protein</fullName>
    </submittedName>
</protein>
<dbReference type="Proteomes" id="UP001431449">
    <property type="component" value="Unassembled WGS sequence"/>
</dbReference>
<dbReference type="RefSeq" id="WP_248206300.1">
    <property type="nucleotide sequence ID" value="NZ_JALNMH010000003.1"/>
</dbReference>
<gene>
    <name evidence="2" type="ORF">M0G41_05680</name>
</gene>
<accession>A0ABT0GFE4</accession>
<comment type="caution">
    <text evidence="2">The sequence shown here is derived from an EMBL/GenBank/DDBJ whole genome shotgun (WGS) entry which is preliminary data.</text>
</comment>
<evidence type="ECO:0000313" key="2">
    <source>
        <dbReference type="EMBL" id="MCK7593158.1"/>
    </source>
</evidence>